<dbReference type="EMBL" id="AP022605">
    <property type="protein sequence ID" value="BBZ08115.1"/>
    <property type="molecule type" value="Genomic_DNA"/>
</dbReference>
<organism evidence="1 2">
    <name type="scientific">Mycolicibacterium doricum</name>
    <dbReference type="NCBI Taxonomy" id="126673"/>
    <lineage>
        <taxon>Bacteria</taxon>
        <taxon>Bacillati</taxon>
        <taxon>Actinomycetota</taxon>
        <taxon>Actinomycetes</taxon>
        <taxon>Mycobacteriales</taxon>
        <taxon>Mycobacteriaceae</taxon>
        <taxon>Mycolicibacterium</taxon>
    </lineage>
</organism>
<proteinExistence type="predicted"/>
<protein>
    <submittedName>
        <fullName evidence="1">Uncharacterized protein</fullName>
    </submittedName>
</protein>
<gene>
    <name evidence="1" type="ORF">MDOR_22840</name>
</gene>
<name>A0A7I7VUP0_9MYCO</name>
<evidence type="ECO:0000313" key="2">
    <source>
        <dbReference type="Proteomes" id="UP000467201"/>
    </source>
</evidence>
<accession>A0A7I7VUP0</accession>
<reference evidence="1 2" key="1">
    <citation type="journal article" date="2019" name="Emerg. Microbes Infect.">
        <title>Comprehensive subspecies identification of 175 nontuberculous mycobacteria species based on 7547 genomic profiles.</title>
        <authorList>
            <person name="Matsumoto Y."/>
            <person name="Kinjo T."/>
            <person name="Motooka D."/>
            <person name="Nabeya D."/>
            <person name="Jung N."/>
            <person name="Uechi K."/>
            <person name="Horii T."/>
            <person name="Iida T."/>
            <person name="Fujita J."/>
            <person name="Nakamura S."/>
        </authorList>
    </citation>
    <scope>NUCLEOTIDE SEQUENCE [LARGE SCALE GENOMIC DNA]</scope>
    <source>
        <strain evidence="1 2">JCM 12405</strain>
    </source>
</reference>
<dbReference type="Proteomes" id="UP000467201">
    <property type="component" value="Chromosome"/>
</dbReference>
<dbReference type="KEGG" id="mdr:MDOR_22840"/>
<sequence length="91" mass="10449">MRHTSKRTIRIVFTVTFVWNAYKNENFTSAPEAVAWLKSRIGDRFPGEAVSWLDIVWQKATYEAADESAIEYEPSYTVRRCSSPRMASPTA</sequence>
<dbReference type="AlphaFoldDB" id="A0A7I7VUP0"/>
<evidence type="ECO:0000313" key="1">
    <source>
        <dbReference type="EMBL" id="BBZ08115.1"/>
    </source>
</evidence>